<comment type="caution">
    <text evidence="1">The sequence shown here is derived from an EMBL/GenBank/DDBJ whole genome shotgun (WGS) entry which is preliminary data.</text>
</comment>
<gene>
    <name evidence="1" type="ORF">NOF55_13435</name>
</gene>
<dbReference type="PANTHER" id="PTHR35336:SF5">
    <property type="entry name" value="ADENOSYLCOBINAMIDE AMIDOHYDROLASE"/>
    <property type="match status" value="1"/>
</dbReference>
<dbReference type="PANTHER" id="PTHR35336">
    <property type="entry name" value="ADENOSYLCOBINAMIDE AMIDOHYDROLASE"/>
    <property type="match status" value="1"/>
</dbReference>
<organism evidence="1 2">
    <name type="scientific">Ectorhizobium quercum</name>
    <dbReference type="NCBI Taxonomy" id="2965071"/>
    <lineage>
        <taxon>Bacteria</taxon>
        <taxon>Pseudomonadati</taxon>
        <taxon>Pseudomonadota</taxon>
        <taxon>Alphaproteobacteria</taxon>
        <taxon>Hyphomicrobiales</taxon>
        <taxon>Rhizobiaceae</taxon>
        <taxon>Ectorhizobium</taxon>
    </lineage>
</organism>
<sequence length="225" mass="23882">MNPFDISCKDGVLAVRFDAEQAMLSWSLTRPGFRRATSVAWLQVTDADLPVGLDPRTLLRDRLASAGFGDAVQMMTSRIVERHHHASARSGRAQAFCLATVGLANAGRVGEPCRAPETAGTINLLAWVNQPLDEAGLVEALSIAVEARTAAMIGLDWKPDGRTVATGTGTDCVVIACPAEGERQTYAGLHTDIGATIGKAVCRAVEAGGREWLAERATRTEGRNA</sequence>
<proteinExistence type="predicted"/>
<evidence type="ECO:0000313" key="2">
    <source>
        <dbReference type="Proteomes" id="UP001208771"/>
    </source>
</evidence>
<dbReference type="AlphaFoldDB" id="A0AAE3SVW2"/>
<dbReference type="EMBL" id="JANFPI010000004">
    <property type="protein sequence ID" value="MCX8998108.1"/>
    <property type="molecule type" value="Genomic_DNA"/>
</dbReference>
<evidence type="ECO:0000313" key="1">
    <source>
        <dbReference type="EMBL" id="MCX8998108.1"/>
    </source>
</evidence>
<dbReference type="Proteomes" id="UP001208771">
    <property type="component" value="Unassembled WGS sequence"/>
</dbReference>
<dbReference type="RefSeq" id="WP_306411895.1">
    <property type="nucleotide sequence ID" value="NZ_JANFPI010000004.1"/>
</dbReference>
<accession>A0AAE3SVW2</accession>
<protein>
    <submittedName>
        <fullName evidence="1">Adenosylcobinamide amidohydrolase</fullName>
    </submittedName>
</protein>
<name>A0AAE3SVW2_9HYPH</name>
<dbReference type="Pfam" id="PF01955">
    <property type="entry name" value="CbiZ"/>
    <property type="match status" value="1"/>
</dbReference>
<keyword evidence="2" id="KW-1185">Reference proteome</keyword>
<dbReference type="InterPro" id="IPR052209">
    <property type="entry name" value="CbiZ"/>
</dbReference>
<dbReference type="InterPro" id="IPR002808">
    <property type="entry name" value="AdoCbi_amidolase"/>
</dbReference>
<reference evidence="1" key="1">
    <citation type="submission" date="2022-07" db="EMBL/GenBank/DDBJ databases">
        <title>Ectorhizobium quercum gen.nov., sp. nov.</title>
        <authorList>
            <person name="Ma T."/>
            <person name="Li Y."/>
        </authorList>
    </citation>
    <scope>NUCLEOTIDE SEQUENCE</scope>
    <source>
        <strain evidence="1">BDR2-2</strain>
    </source>
</reference>